<evidence type="ECO:0000259" key="3">
    <source>
        <dbReference type="Pfam" id="PF00501"/>
    </source>
</evidence>
<reference evidence="6 7" key="1">
    <citation type="submission" date="2015-04" db="EMBL/GenBank/DDBJ databases">
        <authorList>
            <person name="Syromyatnikov M.Y."/>
            <person name="Popov V.N."/>
        </authorList>
    </citation>
    <scope>NUCLEOTIDE SEQUENCE [LARGE SCALE GENOMIC DNA]</scope>
    <source>
        <strain evidence="6">WF-38-12</strain>
    </source>
</reference>
<evidence type="ECO:0000259" key="5">
    <source>
        <dbReference type="Pfam" id="PF07993"/>
    </source>
</evidence>
<dbReference type="Pfam" id="PF00501">
    <property type="entry name" value="AMP-binding"/>
    <property type="match status" value="1"/>
</dbReference>
<proteinExistence type="predicted"/>
<dbReference type="InterPro" id="IPR009081">
    <property type="entry name" value="PP-bd_ACP"/>
</dbReference>
<organism evidence="6 7">
    <name type="scientific">Talaromyces islandicus</name>
    <name type="common">Penicillium islandicum</name>
    <dbReference type="NCBI Taxonomy" id="28573"/>
    <lineage>
        <taxon>Eukaryota</taxon>
        <taxon>Fungi</taxon>
        <taxon>Dikarya</taxon>
        <taxon>Ascomycota</taxon>
        <taxon>Pezizomycotina</taxon>
        <taxon>Eurotiomycetes</taxon>
        <taxon>Eurotiomycetidae</taxon>
        <taxon>Eurotiales</taxon>
        <taxon>Trichocomaceae</taxon>
        <taxon>Talaromyces</taxon>
        <taxon>Talaromyces sect. Islandici</taxon>
    </lineage>
</organism>
<evidence type="ECO:0000313" key="7">
    <source>
        <dbReference type="Proteomes" id="UP000054383"/>
    </source>
</evidence>
<dbReference type="InterPro" id="IPR042099">
    <property type="entry name" value="ANL_N_sf"/>
</dbReference>
<keyword evidence="1" id="KW-0596">Phosphopantetheine</keyword>
<sequence>MTLLEVNRPVYGQSLLPQVLDEHKDNDPTRVYASCGTSTVDGDAAHFPYDKSFSEAENDPILHIHSSGSTGDPKIITTTNGTVAVTDNDRNIPTPEGRKPQNGAQFQFNNGGRFYTCFPPYHLAGVQAYLILPTFYSNATVVIGPQDVPPTGQLMINVIRYQEKSLKAFYVPPLIVEQWANTDEGMKQSQQLDFILYGGGPLSTKIGNRLSQNTDVCQMYGSAEVGQIQLLVPQRDEWAYMEWNPYEEGDMQPNGDNTFEMVLHQNDKFHRSRSLSHNFPHIKEWRMGDLFSPHPTKPHLWKFYSRVDDIIVLPNSHKVNPIPIESQIRAHPLLSGALVVGSGKPQLALLLELVENSHLENARYLINDIWPSIELVNQTLPAYACISRSKLLIGNPAKPFLRTPKGSVVRNTTIELYAREIASLYENEESPDVGHLQDSRLEGKQFEDILAFVRSLMCSVLCKHLINDNQNLFEAGMDSVKVFEVLDTISNNVSKYIHPSKGFKFSPNTIYQNPTISELSRRLHSTINDIIPQGPEAEIKNEMNRLIDKYTMDLPQRQFKPFPALPTSRKTVLLTGATGSLGSQVLRELEQNPDIDKIFCFSRSKGLNSISIQKSRNCSLTSHNGYENKIENIIVDLSKSRFNLSDYSYQYLLSTVNVIIHLAWKVDFNLNLQSFESNFLYSIRSFVNFSLEANSILELFLSLPRPTALTRLLPKAM</sequence>
<gene>
    <name evidence="6" type="ORF">PISL3812_05421</name>
</gene>
<dbReference type="PANTHER" id="PTHR43439">
    <property type="entry name" value="PHENYLACETATE-COENZYME A LIGASE"/>
    <property type="match status" value="1"/>
</dbReference>
<dbReference type="InterPro" id="IPR000873">
    <property type="entry name" value="AMP-dep_synth/lig_dom"/>
</dbReference>
<dbReference type="SUPFAM" id="SSF51735">
    <property type="entry name" value="NAD(P)-binding Rossmann-fold domains"/>
    <property type="match status" value="1"/>
</dbReference>
<dbReference type="Proteomes" id="UP000054383">
    <property type="component" value="Unassembled WGS sequence"/>
</dbReference>
<accession>A0A0U1M0A4</accession>
<dbReference type="Gene3D" id="1.10.1200.10">
    <property type="entry name" value="ACP-like"/>
    <property type="match status" value="1"/>
</dbReference>
<keyword evidence="7" id="KW-1185">Reference proteome</keyword>
<feature type="domain" description="AMP-dependent synthetase/ligase" evidence="3">
    <location>
        <begin position="51"/>
        <end position="229"/>
    </location>
</feature>
<dbReference type="OMA" id="YLINDIW"/>
<dbReference type="SUPFAM" id="SSF56801">
    <property type="entry name" value="Acetyl-CoA synthetase-like"/>
    <property type="match status" value="1"/>
</dbReference>
<feature type="domain" description="Thioester reductase (TE)" evidence="5">
    <location>
        <begin position="574"/>
        <end position="693"/>
    </location>
</feature>
<name>A0A0U1M0A4_TALIS</name>
<keyword evidence="2" id="KW-0597">Phosphoprotein</keyword>
<dbReference type="InterPro" id="IPR051414">
    <property type="entry name" value="Adenylate-forming_Reductase"/>
</dbReference>
<dbReference type="STRING" id="28573.A0A0U1M0A4"/>
<dbReference type="InterPro" id="IPR036736">
    <property type="entry name" value="ACP-like_sf"/>
</dbReference>
<dbReference type="Pfam" id="PF07993">
    <property type="entry name" value="NAD_binding_4"/>
    <property type="match status" value="1"/>
</dbReference>
<dbReference type="SUPFAM" id="SSF47336">
    <property type="entry name" value="ACP-like"/>
    <property type="match status" value="1"/>
</dbReference>
<dbReference type="AlphaFoldDB" id="A0A0U1M0A4"/>
<dbReference type="PANTHER" id="PTHR43439:SF2">
    <property type="entry name" value="ENZYME, PUTATIVE (JCVI)-RELATED"/>
    <property type="match status" value="1"/>
</dbReference>
<dbReference type="OrthoDB" id="429813at2759"/>
<dbReference type="InterPro" id="IPR036291">
    <property type="entry name" value="NAD(P)-bd_dom_sf"/>
</dbReference>
<dbReference type="Gene3D" id="3.40.50.12780">
    <property type="entry name" value="N-terminal domain of ligase-like"/>
    <property type="match status" value="1"/>
</dbReference>
<evidence type="ECO:0000313" key="6">
    <source>
        <dbReference type="EMBL" id="CRG88391.1"/>
    </source>
</evidence>
<dbReference type="Pfam" id="PF00550">
    <property type="entry name" value="PP-binding"/>
    <property type="match status" value="1"/>
</dbReference>
<evidence type="ECO:0000256" key="2">
    <source>
        <dbReference type="ARBA" id="ARBA00022553"/>
    </source>
</evidence>
<feature type="domain" description="Carrier" evidence="4">
    <location>
        <begin position="452"/>
        <end position="523"/>
    </location>
</feature>
<dbReference type="Pfam" id="PF23562">
    <property type="entry name" value="AMP-binding_C_3"/>
    <property type="match status" value="1"/>
</dbReference>
<dbReference type="Gene3D" id="3.40.50.720">
    <property type="entry name" value="NAD(P)-binding Rossmann-like Domain"/>
    <property type="match status" value="1"/>
</dbReference>
<evidence type="ECO:0000259" key="4">
    <source>
        <dbReference type="Pfam" id="PF00550"/>
    </source>
</evidence>
<dbReference type="EMBL" id="CVMT01000004">
    <property type="protein sequence ID" value="CRG88391.1"/>
    <property type="molecule type" value="Genomic_DNA"/>
</dbReference>
<dbReference type="InterPro" id="IPR013120">
    <property type="entry name" value="FAR_NAD-bd"/>
</dbReference>
<evidence type="ECO:0000256" key="1">
    <source>
        <dbReference type="ARBA" id="ARBA00022450"/>
    </source>
</evidence>
<protein>
    <submittedName>
        <fullName evidence="6">L-aminoadipate-semialdehyde dehydrogenase large subunit</fullName>
    </submittedName>
</protein>